<name>A0A497UIS1_9FLAO</name>
<dbReference type="AlphaFoldDB" id="A0A497UIS1"/>
<reference evidence="1 3" key="1">
    <citation type="submission" date="2017-12" db="EMBL/GenBank/DDBJ databases">
        <title>Genomic Encyclopedia of Type Strains, Phase III (KMG-III): the genomes of soil and plant-associated and newly described type strains.</title>
        <authorList>
            <person name="Whitman W."/>
        </authorList>
    </citation>
    <scope>NUCLEOTIDE SEQUENCE [LARGE SCALE GENOMIC DNA]</scope>
    <source>
        <strain evidence="1 3">IP-10</strain>
    </source>
</reference>
<protein>
    <submittedName>
        <fullName evidence="2">Uncharacterized protein</fullName>
    </submittedName>
</protein>
<dbReference type="EMBL" id="RCCB01000012">
    <property type="protein sequence ID" value="RLJ24543.1"/>
    <property type="molecule type" value="Genomic_DNA"/>
</dbReference>
<dbReference type="Proteomes" id="UP000275027">
    <property type="component" value="Unassembled WGS sequence"/>
</dbReference>
<accession>A0A497UIS1</accession>
<keyword evidence="3" id="KW-1185">Reference proteome</keyword>
<dbReference type="EMBL" id="PJND01000007">
    <property type="protein sequence ID" value="PKW30203.1"/>
    <property type="molecule type" value="Genomic_DNA"/>
</dbReference>
<evidence type="ECO:0000313" key="3">
    <source>
        <dbReference type="Proteomes" id="UP000233767"/>
    </source>
</evidence>
<comment type="caution">
    <text evidence="2">The sequence shown here is derived from an EMBL/GenBank/DDBJ whole genome shotgun (WGS) entry which is preliminary data.</text>
</comment>
<evidence type="ECO:0000313" key="1">
    <source>
        <dbReference type="EMBL" id="PKW30203.1"/>
    </source>
</evidence>
<evidence type="ECO:0000313" key="4">
    <source>
        <dbReference type="Proteomes" id="UP000275027"/>
    </source>
</evidence>
<gene>
    <name evidence="1" type="ORF">B0G92_1853</name>
    <name evidence="2" type="ORF">CLV50_2425</name>
</gene>
<reference evidence="2 4" key="2">
    <citation type="submission" date="2018-10" db="EMBL/GenBank/DDBJ databases">
        <title>Genomic Encyclopedia of Archaeal and Bacterial Type Strains, Phase II (KMG-II): from individual species to whole genera.</title>
        <authorList>
            <person name="Goeker M."/>
        </authorList>
    </citation>
    <scope>NUCLEOTIDE SEQUENCE [LARGE SCALE GENOMIC DNA]</scope>
    <source>
        <strain evidence="2 4">DSM 21886</strain>
    </source>
</reference>
<proteinExistence type="predicted"/>
<sequence>MTTIDYQLTAINYKEVFAFRRHNTDIAFPSLDSRFYKTQVYNHYRLIG</sequence>
<organism evidence="2 4">
    <name type="scientific">Flavobacterium lindanitolerans</name>
    <dbReference type="NCBI Taxonomy" id="428988"/>
    <lineage>
        <taxon>Bacteria</taxon>
        <taxon>Pseudomonadati</taxon>
        <taxon>Bacteroidota</taxon>
        <taxon>Flavobacteriia</taxon>
        <taxon>Flavobacteriales</taxon>
        <taxon>Flavobacteriaceae</taxon>
        <taxon>Flavobacterium</taxon>
    </lineage>
</organism>
<dbReference type="Proteomes" id="UP000233767">
    <property type="component" value="Unassembled WGS sequence"/>
</dbReference>
<evidence type="ECO:0000313" key="2">
    <source>
        <dbReference type="EMBL" id="RLJ24543.1"/>
    </source>
</evidence>